<organism evidence="2 3">
    <name type="scientific">Sinobaca qinghaiensis</name>
    <dbReference type="NCBI Taxonomy" id="342944"/>
    <lineage>
        <taxon>Bacteria</taxon>
        <taxon>Bacillati</taxon>
        <taxon>Bacillota</taxon>
        <taxon>Bacilli</taxon>
        <taxon>Bacillales</taxon>
        <taxon>Sporolactobacillaceae</taxon>
        <taxon>Sinobaca</taxon>
    </lineage>
</organism>
<dbReference type="Pfam" id="PF01593">
    <property type="entry name" value="Amino_oxidase"/>
    <property type="match status" value="1"/>
</dbReference>
<gene>
    <name evidence="2" type="ORF">ATL39_1174</name>
</gene>
<dbReference type="AlphaFoldDB" id="A0A419V662"/>
<comment type="caution">
    <text evidence="2">The sequence shown here is derived from an EMBL/GenBank/DDBJ whole genome shotgun (WGS) entry which is preliminary data.</text>
</comment>
<keyword evidence="3" id="KW-1185">Reference proteome</keyword>
<dbReference type="Pfam" id="PF13450">
    <property type="entry name" value="NAD_binding_8"/>
    <property type="match status" value="1"/>
</dbReference>
<dbReference type="RefSeq" id="WP_120192351.1">
    <property type="nucleotide sequence ID" value="NZ_RAPK01000007.1"/>
</dbReference>
<dbReference type="Gene3D" id="3.50.50.60">
    <property type="entry name" value="FAD/NAD(P)-binding domain"/>
    <property type="match status" value="1"/>
</dbReference>
<evidence type="ECO:0000259" key="1">
    <source>
        <dbReference type="Pfam" id="PF01593"/>
    </source>
</evidence>
<evidence type="ECO:0000313" key="2">
    <source>
        <dbReference type="EMBL" id="RKD75475.1"/>
    </source>
</evidence>
<dbReference type="PANTHER" id="PTHR16128:SF5">
    <property type="entry name" value="FAD_NAD(P)-BINDING OXIDOREDUCTASE FAMILY PROTEIN"/>
    <property type="match status" value="1"/>
</dbReference>
<feature type="domain" description="Amine oxidase" evidence="1">
    <location>
        <begin position="108"/>
        <end position="331"/>
    </location>
</feature>
<name>A0A419V662_9BACL</name>
<protein>
    <recommendedName>
        <fullName evidence="1">Amine oxidase domain-containing protein</fullName>
    </recommendedName>
</protein>
<dbReference type="GO" id="GO:0016491">
    <property type="term" value="F:oxidoreductase activity"/>
    <property type="evidence" value="ECO:0007669"/>
    <property type="project" value="InterPro"/>
</dbReference>
<sequence length="333" mass="36720">MKKKRVIIVGSGLAAWSAHTYLEAKGIKTTILEKSRGVGGRMATRRIGEGRADHGAQFFTARSEEMKQLVQEWQKNGWVKEWNKGFAGAEDAADGIITEEGGDGHPRYTGMEGMSPLVKRLWKGKDIHTSHLVQSIKPGKEGWIVEGEAGEDHFFFSAEGVLVTSPMPQTLALFPEFPGSSEDKKALEGLTYEKSIGLMIAYSGKAGIPEAGGIQWKKGDIAFAGCNYQKGISKKKILTIHASGEWSDTNWEEADNVLKDALLQKIDWLLTDAEIQEVQVKKWRYAKPDVLFPERSISWKEPAPAAFAGDIFKEGKVEGSVLSGRHAAEQLFQ</sequence>
<dbReference type="EMBL" id="RAPK01000007">
    <property type="protein sequence ID" value="RKD75475.1"/>
    <property type="molecule type" value="Genomic_DNA"/>
</dbReference>
<dbReference type="Gene3D" id="3.90.660.10">
    <property type="match status" value="1"/>
</dbReference>
<reference evidence="2 3" key="1">
    <citation type="submission" date="2018-09" db="EMBL/GenBank/DDBJ databases">
        <title>Genomic Encyclopedia of Archaeal and Bacterial Type Strains, Phase II (KMG-II): from individual species to whole genera.</title>
        <authorList>
            <person name="Goeker M."/>
        </authorList>
    </citation>
    <scope>NUCLEOTIDE SEQUENCE [LARGE SCALE GENOMIC DNA]</scope>
    <source>
        <strain evidence="2 3">DSM 17008</strain>
    </source>
</reference>
<dbReference type="Proteomes" id="UP000285120">
    <property type="component" value="Unassembled WGS sequence"/>
</dbReference>
<dbReference type="OrthoDB" id="5792777at2"/>
<proteinExistence type="predicted"/>
<dbReference type="PANTHER" id="PTHR16128">
    <property type="entry name" value="FAD/NAD(P)-BINDING OXIDOREDUCTASE FAMILY PROTEIN"/>
    <property type="match status" value="1"/>
</dbReference>
<dbReference type="InterPro" id="IPR002937">
    <property type="entry name" value="Amino_oxidase"/>
</dbReference>
<dbReference type="SUPFAM" id="SSF51905">
    <property type="entry name" value="FAD/NAD(P)-binding domain"/>
    <property type="match status" value="1"/>
</dbReference>
<accession>A0A419V662</accession>
<dbReference type="InterPro" id="IPR036188">
    <property type="entry name" value="FAD/NAD-bd_sf"/>
</dbReference>
<evidence type="ECO:0000313" key="3">
    <source>
        <dbReference type="Proteomes" id="UP000285120"/>
    </source>
</evidence>